<evidence type="ECO:0000259" key="2">
    <source>
        <dbReference type="Pfam" id="PF03795"/>
    </source>
</evidence>
<gene>
    <name evidence="3" type="ORF">GCM10010993_14540</name>
</gene>
<organism evidence="3 4">
    <name type="scientific">Belliella aquatica</name>
    <dbReference type="NCBI Taxonomy" id="1323734"/>
    <lineage>
        <taxon>Bacteria</taxon>
        <taxon>Pseudomonadati</taxon>
        <taxon>Bacteroidota</taxon>
        <taxon>Cytophagia</taxon>
        <taxon>Cytophagales</taxon>
        <taxon>Cyclobacteriaceae</taxon>
        <taxon>Belliella</taxon>
    </lineage>
</organism>
<accession>A0ABQ1M9R0</accession>
<comment type="caution">
    <text evidence="3">The sequence shown here is derived from an EMBL/GenBank/DDBJ whole genome shotgun (WGS) entry which is preliminary data.</text>
</comment>
<evidence type="ECO:0000313" key="4">
    <source>
        <dbReference type="Proteomes" id="UP000635885"/>
    </source>
</evidence>
<evidence type="ECO:0000256" key="1">
    <source>
        <dbReference type="ARBA" id="ARBA00007689"/>
    </source>
</evidence>
<dbReference type="SUPFAM" id="SSF54909">
    <property type="entry name" value="Dimeric alpha+beta barrel"/>
    <property type="match status" value="1"/>
</dbReference>
<name>A0ABQ1M9R0_9BACT</name>
<proteinExistence type="inferred from homology"/>
<sequence length="140" mass="15353">MGFSVGSFAQKAAYDSVLAAQLGADEYGMKRYVMAFLLAGDRVQEYSTEERAEIQKGHMANITNLADEGKLIVAGPFINGGEKRGIFIFDVATKEEAEALTNTDPAIKAGVLKMELVEWYGSAALMMLTDIYPKLQKKDF</sequence>
<dbReference type="Pfam" id="PF03795">
    <property type="entry name" value="YCII"/>
    <property type="match status" value="1"/>
</dbReference>
<reference evidence="4" key="1">
    <citation type="journal article" date="2019" name="Int. J. Syst. Evol. Microbiol.">
        <title>The Global Catalogue of Microorganisms (GCM) 10K type strain sequencing project: providing services to taxonomists for standard genome sequencing and annotation.</title>
        <authorList>
            <consortium name="The Broad Institute Genomics Platform"/>
            <consortium name="The Broad Institute Genome Sequencing Center for Infectious Disease"/>
            <person name="Wu L."/>
            <person name="Ma J."/>
        </authorList>
    </citation>
    <scope>NUCLEOTIDE SEQUENCE [LARGE SCALE GENOMIC DNA]</scope>
    <source>
        <strain evidence="4">CGMCC 1.12479</strain>
    </source>
</reference>
<evidence type="ECO:0000313" key="3">
    <source>
        <dbReference type="EMBL" id="GGC36803.1"/>
    </source>
</evidence>
<feature type="domain" description="YCII-related" evidence="2">
    <location>
        <begin position="44"/>
        <end position="119"/>
    </location>
</feature>
<dbReference type="Gene3D" id="3.30.70.1060">
    <property type="entry name" value="Dimeric alpha+beta barrel"/>
    <property type="match status" value="1"/>
</dbReference>
<protein>
    <recommendedName>
        <fullName evidence="2">YCII-related domain-containing protein</fullName>
    </recommendedName>
</protein>
<keyword evidence="4" id="KW-1185">Reference proteome</keyword>
<comment type="similarity">
    <text evidence="1">Belongs to the YciI family.</text>
</comment>
<dbReference type="Proteomes" id="UP000635885">
    <property type="component" value="Unassembled WGS sequence"/>
</dbReference>
<dbReference type="InterPro" id="IPR011008">
    <property type="entry name" value="Dimeric_a/b-barrel"/>
</dbReference>
<dbReference type="InterPro" id="IPR005545">
    <property type="entry name" value="YCII"/>
</dbReference>
<dbReference type="EMBL" id="BMFD01000004">
    <property type="protein sequence ID" value="GGC36803.1"/>
    <property type="molecule type" value="Genomic_DNA"/>
</dbReference>